<proteinExistence type="predicted"/>
<dbReference type="EMBL" id="JAKKPZ010001114">
    <property type="protein sequence ID" value="KAI1690667.1"/>
    <property type="molecule type" value="Genomic_DNA"/>
</dbReference>
<gene>
    <name evidence="1" type="ORF">DdX_22346</name>
</gene>
<evidence type="ECO:0000313" key="2">
    <source>
        <dbReference type="Proteomes" id="UP001201812"/>
    </source>
</evidence>
<dbReference type="AlphaFoldDB" id="A0AAD4ME75"/>
<keyword evidence="2" id="KW-1185">Reference proteome</keyword>
<dbReference type="Proteomes" id="UP001201812">
    <property type="component" value="Unassembled WGS sequence"/>
</dbReference>
<comment type="caution">
    <text evidence="1">The sequence shown here is derived from an EMBL/GenBank/DDBJ whole genome shotgun (WGS) entry which is preliminary data.</text>
</comment>
<organism evidence="1 2">
    <name type="scientific">Ditylenchus destructor</name>
    <dbReference type="NCBI Taxonomy" id="166010"/>
    <lineage>
        <taxon>Eukaryota</taxon>
        <taxon>Metazoa</taxon>
        <taxon>Ecdysozoa</taxon>
        <taxon>Nematoda</taxon>
        <taxon>Chromadorea</taxon>
        <taxon>Rhabditida</taxon>
        <taxon>Tylenchina</taxon>
        <taxon>Tylenchomorpha</taxon>
        <taxon>Sphaerularioidea</taxon>
        <taxon>Anguinidae</taxon>
        <taxon>Anguininae</taxon>
        <taxon>Ditylenchus</taxon>
    </lineage>
</organism>
<evidence type="ECO:0000313" key="1">
    <source>
        <dbReference type="EMBL" id="KAI1690667.1"/>
    </source>
</evidence>
<reference evidence="1" key="1">
    <citation type="submission" date="2022-01" db="EMBL/GenBank/DDBJ databases">
        <title>Genome Sequence Resource for Two Populations of Ditylenchus destructor, the Migratory Endoparasitic Phytonematode.</title>
        <authorList>
            <person name="Zhang H."/>
            <person name="Lin R."/>
            <person name="Xie B."/>
        </authorList>
    </citation>
    <scope>NUCLEOTIDE SEQUENCE</scope>
    <source>
        <strain evidence="1">BazhouSP</strain>
    </source>
</reference>
<protein>
    <submittedName>
        <fullName evidence="1">Uncharacterized protein</fullName>
    </submittedName>
</protein>
<sequence length="125" mass="13573">MKGVATRARVELRSFTVEGETFTAIVTSDTGIDPRTTRYFDRANEFDRTEVVATEEDGRKLTLTGIVDREYFPFGTDTNGRDLMVRVMLGGQISLAVGLLASLCRSASASSTVRSPAIWAGASTM</sequence>
<accession>A0AAD4ME75</accession>
<name>A0AAD4ME75_9BILA</name>